<name>A0A9D4TPC1_CHLVU</name>
<evidence type="ECO:0000259" key="7">
    <source>
        <dbReference type="SMART" id="SM01349"/>
    </source>
</evidence>
<dbReference type="EMBL" id="SIDB01000007">
    <property type="protein sequence ID" value="KAI3430895.1"/>
    <property type="molecule type" value="Genomic_DNA"/>
</dbReference>
<evidence type="ECO:0000256" key="1">
    <source>
        <dbReference type="ARBA" id="ARBA00004245"/>
    </source>
</evidence>
<dbReference type="SMART" id="SM01349">
    <property type="entry name" value="TOG"/>
    <property type="match status" value="3"/>
</dbReference>
<gene>
    <name evidence="8" type="ORF">D9Q98_009304</name>
</gene>
<dbReference type="GO" id="GO:0005881">
    <property type="term" value="C:cytoplasmic microtubule"/>
    <property type="evidence" value="ECO:0007669"/>
    <property type="project" value="TreeGrafter"/>
</dbReference>
<feature type="region of interest" description="Disordered" evidence="6">
    <location>
        <begin position="918"/>
        <end position="940"/>
    </location>
</feature>
<feature type="compositionally biased region" description="Low complexity" evidence="6">
    <location>
        <begin position="918"/>
        <end position="937"/>
    </location>
</feature>
<evidence type="ECO:0000256" key="6">
    <source>
        <dbReference type="SAM" id="MobiDB-lite"/>
    </source>
</evidence>
<dbReference type="PANTHER" id="PTHR21567">
    <property type="entry name" value="CLASP"/>
    <property type="match status" value="1"/>
</dbReference>
<sequence>MEARELGRQGKHRRGGGGAATGLPEALPVSVACEADLRVELERLTTQLVPAVDWTQRVDALLRLEGLILGGATNFAAFPELLLGTRDALSSQMQERRSAVSRQACHAVAVLAAACGHDFEPLAVHLLPVVFKTLAMGIQVVSELAEVCAYAMLAACPSPRLLPKLCTLVAGDRNGRLRQSAAEFLLRALEWWEPANYERQLEAVERAVLAAVQDAQSETRAVGRCMYNAYAHAWPSQAYAMLSRLGQRDKQLQEKLAAAAAEYVPAGVQPVSRRTSNNGSEDAPAGGASQSSLSSHRSLPSGGAVRLAPAAVPKLALSLLPSTGAAESARSSPCRPSSARSLAPIAASMTQQAPLPVWQQLAAVSSRENQPDNRGPAPVQPTPRSMFPKTKARREAAAAASDVVEPEPEPARQVATAAQERLVPRRSMCGAALRISIASFRRPQEPSDEAAEAAWQPDTAAAAPPQRSTVRVPLPPLPLPQPAEVQLHPEVAFRPLTARRQCGLERQASGVPECAEVGSLASSWDEAGTVASAAPSLAPLLAGLSKQGVTWSDRVGVFHSVQAAMERSGSHSVAADVASNADRLVASLLEGAGDAHFRVAAAALAALGEGLASPCTRVFEPQLDRVMTALFARVADPKEQIRGLVSAALSAVLLQHNGEVVVAALTRSLQANRAPRVKCAVMDYFAAAARGGGGAGASPDDSEHEPSPGLLHQLAGTALAALLRVIMQLATDKNPDIRRAAADSVAAAYHAGGAQTVLGALHSLPPADLLAVQRAIGPAIQQQQPQQPQQAADCEVNPTAHAVPLTASPAAVRPGVLTSRRQSVEGAPCQHAALGHESSGSLTARSRHGSQRGSPAPSKLQSAPAAAAEPGPPGTAAPSRHLTPQPPSPFMWRTHSVSPLGPAAAEASLSAAAAAAASGAEHVQQQQVQPASQPSNQLAHPPRAHELLDAAPDAEPAALDDATTAQLQSLLDQLAAGPSSDSLQDLSRMVQGGLPATAWPHCFDALLAGVCSALSNPSPVLREAGLLLARDLGAAAHLPLLQPALPSLLGQLLACAADQLAGEVALAADEALEALLLRAPPQGCLEVLLPLLPSLSDQLSTDRQQGAELLAALRSVRRVAARTQPAVLSAHLQPLLMPRLCIAYGSPLTDLRKATVDCLVSIWQVVGSAIKPHLAPLSASQLKLLEIYCSRAASRTA</sequence>
<feature type="repeat" description="HEAT" evidence="5">
    <location>
        <begin position="722"/>
        <end position="757"/>
    </location>
</feature>
<feature type="compositionally biased region" description="Low complexity" evidence="6">
    <location>
        <begin position="284"/>
        <end position="303"/>
    </location>
</feature>
<dbReference type="InterPro" id="IPR021133">
    <property type="entry name" value="HEAT_type_2"/>
</dbReference>
<feature type="compositionally biased region" description="Low complexity" evidence="6">
    <location>
        <begin position="452"/>
        <end position="465"/>
    </location>
</feature>
<evidence type="ECO:0000256" key="3">
    <source>
        <dbReference type="ARBA" id="ARBA00022737"/>
    </source>
</evidence>
<reference evidence="8" key="2">
    <citation type="submission" date="2020-11" db="EMBL/GenBank/DDBJ databases">
        <authorList>
            <person name="Cecchin M."/>
            <person name="Marcolungo L."/>
            <person name="Rossato M."/>
            <person name="Girolomoni L."/>
            <person name="Cosentino E."/>
            <person name="Cuine S."/>
            <person name="Li-Beisson Y."/>
            <person name="Delledonne M."/>
            <person name="Ballottari M."/>
        </authorList>
    </citation>
    <scope>NUCLEOTIDE SEQUENCE</scope>
    <source>
        <strain evidence="8">211/11P</strain>
        <tissue evidence="8">Whole cell</tissue>
    </source>
</reference>
<evidence type="ECO:0000256" key="4">
    <source>
        <dbReference type="ARBA" id="ARBA00023212"/>
    </source>
</evidence>
<feature type="region of interest" description="Disordered" evidence="6">
    <location>
        <begin position="1"/>
        <end position="22"/>
    </location>
</feature>
<reference evidence="8" key="1">
    <citation type="journal article" date="2019" name="Plant J.">
        <title>Chlorella vulgaris genome assembly and annotation reveals the molecular basis for metabolic acclimation to high light conditions.</title>
        <authorList>
            <person name="Cecchin M."/>
            <person name="Marcolungo L."/>
            <person name="Rossato M."/>
            <person name="Girolomoni L."/>
            <person name="Cosentino E."/>
            <person name="Cuine S."/>
            <person name="Li-Beisson Y."/>
            <person name="Delledonne M."/>
            <person name="Ballottari M."/>
        </authorList>
    </citation>
    <scope>NUCLEOTIDE SEQUENCE</scope>
    <source>
        <strain evidence="8">211/11P</strain>
    </source>
</reference>
<dbReference type="Gene3D" id="1.25.10.10">
    <property type="entry name" value="Leucine-rich Repeat Variant"/>
    <property type="match status" value="3"/>
</dbReference>
<feature type="domain" description="TOG" evidence="7">
    <location>
        <begin position="529"/>
        <end position="786"/>
    </location>
</feature>
<dbReference type="InterPro" id="IPR011989">
    <property type="entry name" value="ARM-like"/>
</dbReference>
<dbReference type="GO" id="GO:0005819">
    <property type="term" value="C:spindle"/>
    <property type="evidence" value="ECO:0007669"/>
    <property type="project" value="UniProtKB-ARBA"/>
</dbReference>
<evidence type="ECO:0000256" key="2">
    <source>
        <dbReference type="ARBA" id="ARBA00022490"/>
    </source>
</evidence>
<evidence type="ECO:0000313" key="9">
    <source>
        <dbReference type="Proteomes" id="UP001055712"/>
    </source>
</evidence>
<dbReference type="Proteomes" id="UP001055712">
    <property type="component" value="Unassembled WGS sequence"/>
</dbReference>
<comment type="subcellular location">
    <subcellularLocation>
        <location evidence="1">Cytoplasm</location>
        <location evidence="1">Cytoskeleton</location>
    </subcellularLocation>
</comment>
<feature type="domain" description="TOG" evidence="7">
    <location>
        <begin position="953"/>
        <end position="1197"/>
    </location>
</feature>
<dbReference type="PANTHER" id="PTHR21567:SF9">
    <property type="entry name" value="CLIP-ASSOCIATING PROTEIN"/>
    <property type="match status" value="1"/>
</dbReference>
<feature type="region of interest" description="Disordered" evidence="6">
    <location>
        <begin position="440"/>
        <end position="469"/>
    </location>
</feature>
<keyword evidence="2" id="KW-0963">Cytoplasm</keyword>
<protein>
    <recommendedName>
        <fullName evidence="7">TOG domain-containing protein</fullName>
    </recommendedName>
</protein>
<dbReference type="OrthoDB" id="46159at2759"/>
<organism evidence="8 9">
    <name type="scientific">Chlorella vulgaris</name>
    <name type="common">Green alga</name>
    <dbReference type="NCBI Taxonomy" id="3077"/>
    <lineage>
        <taxon>Eukaryota</taxon>
        <taxon>Viridiplantae</taxon>
        <taxon>Chlorophyta</taxon>
        <taxon>core chlorophytes</taxon>
        <taxon>Trebouxiophyceae</taxon>
        <taxon>Chlorellales</taxon>
        <taxon>Chlorellaceae</taxon>
        <taxon>Chlorella clade</taxon>
        <taxon>Chlorella</taxon>
    </lineage>
</organism>
<dbReference type="SUPFAM" id="SSF48371">
    <property type="entry name" value="ARM repeat"/>
    <property type="match status" value="1"/>
</dbReference>
<accession>A0A9D4TPC1</accession>
<comment type="caution">
    <text evidence="8">The sequence shown here is derived from an EMBL/GenBank/DDBJ whole genome shotgun (WGS) entry which is preliminary data.</text>
</comment>
<dbReference type="GO" id="GO:0000226">
    <property type="term" value="P:microtubule cytoskeleton organization"/>
    <property type="evidence" value="ECO:0007669"/>
    <property type="project" value="TreeGrafter"/>
</dbReference>
<dbReference type="GO" id="GO:0031110">
    <property type="term" value="P:regulation of microtubule polymerization or depolymerization"/>
    <property type="evidence" value="ECO:0007669"/>
    <property type="project" value="UniProtKB-ARBA"/>
</dbReference>
<keyword evidence="9" id="KW-1185">Reference proteome</keyword>
<feature type="region of interest" description="Disordered" evidence="6">
    <location>
        <begin position="363"/>
        <end position="414"/>
    </location>
</feature>
<dbReference type="AlphaFoldDB" id="A0A9D4TPC1"/>
<dbReference type="GO" id="GO:0008017">
    <property type="term" value="F:microtubule binding"/>
    <property type="evidence" value="ECO:0007669"/>
    <property type="project" value="TreeGrafter"/>
</dbReference>
<proteinExistence type="predicted"/>
<dbReference type="PROSITE" id="PS50077">
    <property type="entry name" value="HEAT_REPEAT"/>
    <property type="match status" value="1"/>
</dbReference>
<evidence type="ECO:0000313" key="8">
    <source>
        <dbReference type="EMBL" id="KAI3430895.1"/>
    </source>
</evidence>
<dbReference type="GO" id="GO:1902903">
    <property type="term" value="P:regulation of supramolecular fiber organization"/>
    <property type="evidence" value="ECO:0007669"/>
    <property type="project" value="UniProtKB-ARBA"/>
</dbReference>
<dbReference type="InterPro" id="IPR024395">
    <property type="entry name" value="CLASP_N_dom"/>
</dbReference>
<dbReference type="Pfam" id="PF13513">
    <property type="entry name" value="HEAT_EZ"/>
    <property type="match status" value="1"/>
</dbReference>
<keyword evidence="3" id="KW-0677">Repeat</keyword>
<dbReference type="GO" id="GO:0000278">
    <property type="term" value="P:mitotic cell cycle"/>
    <property type="evidence" value="ECO:0007669"/>
    <property type="project" value="UniProtKB-ARBA"/>
</dbReference>
<evidence type="ECO:0000256" key="5">
    <source>
        <dbReference type="PROSITE-ProRule" id="PRU00103"/>
    </source>
</evidence>
<dbReference type="InterPro" id="IPR016024">
    <property type="entry name" value="ARM-type_fold"/>
</dbReference>
<feature type="region of interest" description="Disordered" evidence="6">
    <location>
        <begin position="269"/>
        <end position="303"/>
    </location>
</feature>
<feature type="region of interest" description="Disordered" evidence="6">
    <location>
        <begin position="834"/>
        <end position="897"/>
    </location>
</feature>
<feature type="compositionally biased region" description="Low complexity" evidence="6">
    <location>
        <begin position="854"/>
        <end position="869"/>
    </location>
</feature>
<keyword evidence="4" id="KW-0206">Cytoskeleton</keyword>
<dbReference type="InterPro" id="IPR034085">
    <property type="entry name" value="TOG"/>
</dbReference>
<feature type="domain" description="TOG" evidence="7">
    <location>
        <begin position="36"/>
        <end position="270"/>
    </location>
</feature>
<dbReference type="Pfam" id="PF12348">
    <property type="entry name" value="CLASP_N"/>
    <property type="match status" value="1"/>
</dbReference>